<name>A0A1D1V4H5_RAMVA</name>
<feature type="compositionally biased region" description="Basic and acidic residues" evidence="1">
    <location>
        <begin position="25"/>
        <end position="71"/>
    </location>
</feature>
<dbReference type="Proteomes" id="UP000186922">
    <property type="component" value="Unassembled WGS sequence"/>
</dbReference>
<protein>
    <submittedName>
        <fullName evidence="3">Uncharacterized protein</fullName>
    </submittedName>
</protein>
<organism evidence="3 4">
    <name type="scientific">Ramazzottius varieornatus</name>
    <name type="common">Water bear</name>
    <name type="synonym">Tardigrade</name>
    <dbReference type="NCBI Taxonomy" id="947166"/>
    <lineage>
        <taxon>Eukaryota</taxon>
        <taxon>Metazoa</taxon>
        <taxon>Ecdysozoa</taxon>
        <taxon>Tardigrada</taxon>
        <taxon>Eutardigrada</taxon>
        <taxon>Parachela</taxon>
        <taxon>Hypsibioidea</taxon>
        <taxon>Ramazzottiidae</taxon>
        <taxon>Ramazzottius</taxon>
    </lineage>
</organism>
<feature type="region of interest" description="Disordered" evidence="1">
    <location>
        <begin position="22"/>
        <end position="71"/>
    </location>
</feature>
<evidence type="ECO:0000256" key="1">
    <source>
        <dbReference type="SAM" id="MobiDB-lite"/>
    </source>
</evidence>
<proteinExistence type="predicted"/>
<dbReference type="EMBL" id="BDGG01000002">
    <property type="protein sequence ID" value="GAU93663.1"/>
    <property type="molecule type" value="Genomic_DNA"/>
</dbReference>
<dbReference type="AlphaFoldDB" id="A0A1D1V4H5"/>
<sequence length="220" mass="24319">MLRSFLPLAFCVVTLLRWSTSAAPPDHEKPKELAAKPFGKGKEPKPGQKVPKHGEKEKPRPGSEARRSEEPSKELEGLRCYKCDPTEFNNYCRDFKPNLAVPYECIESGKPSKTSSPLSAVVDQDKPYACYKVKGDAAYGHGKIYGAQRYGCGHVVKLRSVDVQTGDSECRNVRTAAKGKDFFDGIVCNCDNADGCNFVSRLLPSSGLILTACYVWLRNH</sequence>
<dbReference type="OrthoDB" id="10059247at2759"/>
<evidence type="ECO:0000313" key="4">
    <source>
        <dbReference type="Proteomes" id="UP000186922"/>
    </source>
</evidence>
<evidence type="ECO:0000256" key="2">
    <source>
        <dbReference type="SAM" id="SignalP"/>
    </source>
</evidence>
<feature type="chain" id="PRO_5008898038" evidence="2">
    <location>
        <begin position="23"/>
        <end position="220"/>
    </location>
</feature>
<comment type="caution">
    <text evidence="3">The sequence shown here is derived from an EMBL/GenBank/DDBJ whole genome shotgun (WGS) entry which is preliminary data.</text>
</comment>
<gene>
    <name evidence="3" type="primary">RvY_05565-1</name>
    <name evidence="3" type="synonym">RvY_05565.1</name>
    <name evidence="3" type="ORF">RvY_05565</name>
</gene>
<accession>A0A1D1V4H5</accession>
<feature type="signal peptide" evidence="2">
    <location>
        <begin position="1"/>
        <end position="22"/>
    </location>
</feature>
<keyword evidence="4" id="KW-1185">Reference proteome</keyword>
<keyword evidence="2" id="KW-0732">Signal</keyword>
<evidence type="ECO:0000313" key="3">
    <source>
        <dbReference type="EMBL" id="GAU93663.1"/>
    </source>
</evidence>
<reference evidence="3 4" key="1">
    <citation type="journal article" date="2016" name="Nat. Commun.">
        <title>Extremotolerant tardigrade genome and improved radiotolerance of human cultured cells by tardigrade-unique protein.</title>
        <authorList>
            <person name="Hashimoto T."/>
            <person name="Horikawa D.D."/>
            <person name="Saito Y."/>
            <person name="Kuwahara H."/>
            <person name="Kozuka-Hata H."/>
            <person name="Shin-I T."/>
            <person name="Minakuchi Y."/>
            <person name="Ohishi K."/>
            <person name="Motoyama A."/>
            <person name="Aizu T."/>
            <person name="Enomoto A."/>
            <person name="Kondo K."/>
            <person name="Tanaka S."/>
            <person name="Hara Y."/>
            <person name="Koshikawa S."/>
            <person name="Sagara H."/>
            <person name="Miura T."/>
            <person name="Yokobori S."/>
            <person name="Miyagawa K."/>
            <person name="Suzuki Y."/>
            <person name="Kubo T."/>
            <person name="Oyama M."/>
            <person name="Kohara Y."/>
            <person name="Fujiyama A."/>
            <person name="Arakawa K."/>
            <person name="Katayama T."/>
            <person name="Toyoda A."/>
            <person name="Kunieda T."/>
        </authorList>
    </citation>
    <scope>NUCLEOTIDE SEQUENCE [LARGE SCALE GENOMIC DNA]</scope>
    <source>
        <strain evidence="3 4">YOKOZUNA-1</strain>
    </source>
</reference>